<evidence type="ECO:0000256" key="2">
    <source>
        <dbReference type="ARBA" id="ARBA00009677"/>
    </source>
</evidence>
<reference evidence="9 10" key="1">
    <citation type="submission" date="2019-03" db="EMBL/GenBank/DDBJ databases">
        <title>Sapientia aquatica gen. nov., sp. nov., isolated from a crater lake.</title>
        <authorList>
            <person name="Felfoldi T."/>
            <person name="Szabo A."/>
            <person name="Toth E."/>
            <person name="Schumann P."/>
            <person name="Keki Z."/>
            <person name="Marialigeti K."/>
            <person name="Mathe I."/>
        </authorList>
    </citation>
    <scope>NUCLEOTIDE SEQUENCE [LARGE SCALE GENOMIC DNA]</scope>
    <source>
        <strain evidence="9 10">SA-152</strain>
    </source>
</reference>
<feature type="domain" description="Flagellar basal body rod protein N-terminal" evidence="8">
    <location>
        <begin position="9"/>
        <end position="39"/>
    </location>
</feature>
<evidence type="ECO:0000256" key="6">
    <source>
        <dbReference type="PIRNR" id="PIRNR002889"/>
    </source>
</evidence>
<evidence type="ECO:0000256" key="1">
    <source>
        <dbReference type="ARBA" id="ARBA00004117"/>
    </source>
</evidence>
<dbReference type="InterPro" id="IPR001444">
    <property type="entry name" value="Flag_bb_rod_N"/>
</dbReference>
<accession>A0A4V3AV51</accession>
<keyword evidence="9" id="KW-0966">Cell projection</keyword>
<dbReference type="PANTHER" id="PTHR30435">
    <property type="entry name" value="FLAGELLAR PROTEIN"/>
    <property type="match status" value="1"/>
</dbReference>
<dbReference type="GO" id="GO:0030694">
    <property type="term" value="C:bacterial-type flagellum basal body, rod"/>
    <property type="evidence" value="ECO:0007669"/>
    <property type="project" value="InterPro"/>
</dbReference>
<dbReference type="PANTHER" id="PTHR30435:SF12">
    <property type="entry name" value="FLAGELLAR BASAL BODY ROD PROTEIN FLGB"/>
    <property type="match status" value="1"/>
</dbReference>
<dbReference type="OrthoDB" id="9788334at2"/>
<comment type="similarity">
    <text evidence="2 6">Belongs to the flagella basal body rod proteins family.</text>
</comment>
<evidence type="ECO:0000259" key="8">
    <source>
        <dbReference type="Pfam" id="PF00460"/>
    </source>
</evidence>
<dbReference type="GO" id="GO:0071978">
    <property type="term" value="P:bacterial-type flagellum-dependent swarming motility"/>
    <property type="evidence" value="ECO:0007669"/>
    <property type="project" value="TreeGrafter"/>
</dbReference>
<comment type="function">
    <text evidence="5 6">Structural component of flagellum, the bacterial motility apparatus. Part of the rod structure of flagellar basal body.</text>
</comment>
<evidence type="ECO:0000256" key="5">
    <source>
        <dbReference type="ARBA" id="ARBA00024934"/>
    </source>
</evidence>
<feature type="region of interest" description="Disordered" evidence="7">
    <location>
        <begin position="53"/>
        <end position="84"/>
    </location>
</feature>
<feature type="compositionally biased region" description="Polar residues" evidence="7">
    <location>
        <begin position="75"/>
        <end position="84"/>
    </location>
</feature>
<evidence type="ECO:0000256" key="3">
    <source>
        <dbReference type="ARBA" id="ARBA00014376"/>
    </source>
</evidence>
<keyword evidence="9" id="KW-0969">Cilium</keyword>
<dbReference type="PIRSF" id="PIRSF002889">
    <property type="entry name" value="Rod_FlgB"/>
    <property type="match status" value="1"/>
</dbReference>
<keyword evidence="4 6" id="KW-0975">Bacterial flagellum</keyword>
<evidence type="ECO:0000313" key="9">
    <source>
        <dbReference type="EMBL" id="TDK68316.1"/>
    </source>
</evidence>
<dbReference type="EMBL" id="SMYL01000001">
    <property type="protein sequence ID" value="TDK68316.1"/>
    <property type="molecule type" value="Genomic_DNA"/>
</dbReference>
<comment type="subcellular location">
    <subcellularLocation>
        <location evidence="1 6">Bacterial flagellum basal body</location>
    </subcellularLocation>
</comment>
<protein>
    <recommendedName>
        <fullName evidence="3 6">Flagellar basal body rod protein FlgB</fullName>
    </recommendedName>
</protein>
<dbReference type="RefSeq" id="WP_133324865.1">
    <property type="nucleotide sequence ID" value="NZ_SMYL01000001.1"/>
</dbReference>
<gene>
    <name evidence="9" type="primary">flgB</name>
    <name evidence="9" type="ORF">E2I14_01890</name>
</gene>
<comment type="subunit">
    <text evidence="6">The basal body constitutes a major portion of the flagellar organelle and consists of a number of rings mounted on a central rod.</text>
</comment>
<name>A0A4V3AV51_9BURK</name>
<comment type="caution">
    <text evidence="9">The sequence shown here is derived from an EMBL/GenBank/DDBJ whole genome shotgun (WGS) entry which is preliminary data.</text>
</comment>
<keyword evidence="10" id="KW-1185">Reference proteome</keyword>
<dbReference type="Proteomes" id="UP000294829">
    <property type="component" value="Unassembled WGS sequence"/>
</dbReference>
<organism evidence="9 10">
    <name type="scientific">Sapientia aquatica</name>
    <dbReference type="NCBI Taxonomy" id="1549640"/>
    <lineage>
        <taxon>Bacteria</taxon>
        <taxon>Pseudomonadati</taxon>
        <taxon>Pseudomonadota</taxon>
        <taxon>Betaproteobacteria</taxon>
        <taxon>Burkholderiales</taxon>
        <taxon>Oxalobacteraceae</taxon>
        <taxon>Sapientia</taxon>
    </lineage>
</organism>
<dbReference type="Pfam" id="PF00460">
    <property type="entry name" value="Flg_bb_rod"/>
    <property type="match status" value="1"/>
</dbReference>
<evidence type="ECO:0000256" key="7">
    <source>
        <dbReference type="SAM" id="MobiDB-lite"/>
    </source>
</evidence>
<keyword evidence="9" id="KW-0282">Flagellum</keyword>
<dbReference type="AlphaFoldDB" id="A0A4V3AV51"/>
<sequence length="136" mass="14694">MASGLDQLLNLQQSALRVREARQELLASNIANADTPNYKARDVDFSATLKKVASGSQASSSNLPLTTTSPTHLTAKNSSSLAGSVQFRNDQQGRIDGNDVDTDKERMQFADNGLRYEATVTLVTAQIHNMLAVIQS</sequence>
<dbReference type="InterPro" id="IPR006300">
    <property type="entry name" value="FlgB"/>
</dbReference>
<proteinExistence type="inferred from homology"/>
<feature type="compositionally biased region" description="Low complexity" evidence="7">
    <location>
        <begin position="59"/>
        <end position="74"/>
    </location>
</feature>
<dbReference type="NCBIfam" id="TIGR01396">
    <property type="entry name" value="FlgB"/>
    <property type="match status" value="1"/>
</dbReference>
<evidence type="ECO:0000256" key="4">
    <source>
        <dbReference type="ARBA" id="ARBA00023143"/>
    </source>
</evidence>
<evidence type="ECO:0000313" key="10">
    <source>
        <dbReference type="Proteomes" id="UP000294829"/>
    </source>
</evidence>